<dbReference type="GO" id="GO:0019829">
    <property type="term" value="F:ATPase-coupled monoatomic cation transmembrane transporter activity"/>
    <property type="evidence" value="ECO:0007669"/>
    <property type="project" value="TreeGrafter"/>
</dbReference>
<feature type="transmembrane region" description="Helical" evidence="11">
    <location>
        <begin position="110"/>
        <end position="127"/>
    </location>
</feature>
<evidence type="ECO:0000256" key="7">
    <source>
        <dbReference type="ARBA" id="ARBA00022842"/>
    </source>
</evidence>
<gene>
    <name evidence="12" type="ORF">HK103_007288</name>
</gene>
<keyword evidence="9 11" id="KW-1133">Transmembrane helix</keyword>
<keyword evidence="5" id="KW-0547">Nucleotide-binding</keyword>
<evidence type="ECO:0000256" key="6">
    <source>
        <dbReference type="ARBA" id="ARBA00022840"/>
    </source>
</evidence>
<dbReference type="NCBIfam" id="TIGR01494">
    <property type="entry name" value="ATPase_P-type"/>
    <property type="match status" value="1"/>
</dbReference>
<dbReference type="EMBL" id="JADGKB010000089">
    <property type="protein sequence ID" value="KAJ3254235.1"/>
    <property type="molecule type" value="Genomic_DNA"/>
</dbReference>
<dbReference type="SUPFAM" id="SSF81665">
    <property type="entry name" value="Calcium ATPase, transmembrane domain M"/>
    <property type="match status" value="1"/>
</dbReference>
<keyword evidence="2" id="KW-0597">Phosphoprotein</keyword>
<evidence type="ECO:0000256" key="8">
    <source>
        <dbReference type="ARBA" id="ARBA00022967"/>
    </source>
</evidence>
<keyword evidence="8" id="KW-1278">Translocase</keyword>
<dbReference type="GO" id="GO:0016887">
    <property type="term" value="F:ATP hydrolysis activity"/>
    <property type="evidence" value="ECO:0007669"/>
    <property type="project" value="InterPro"/>
</dbReference>
<comment type="subcellular location">
    <subcellularLocation>
        <location evidence="1">Membrane</location>
        <topology evidence="1">Multi-pass membrane protein</topology>
    </subcellularLocation>
</comment>
<evidence type="ECO:0000256" key="3">
    <source>
        <dbReference type="ARBA" id="ARBA00022692"/>
    </source>
</evidence>
<keyword evidence="13" id="KW-1185">Reference proteome</keyword>
<reference evidence="12" key="1">
    <citation type="submission" date="2020-05" db="EMBL/GenBank/DDBJ databases">
        <title>Phylogenomic resolution of chytrid fungi.</title>
        <authorList>
            <person name="Stajich J.E."/>
            <person name="Amses K."/>
            <person name="Simmons R."/>
            <person name="Seto K."/>
            <person name="Myers J."/>
            <person name="Bonds A."/>
            <person name="Quandt C.A."/>
            <person name="Barry K."/>
            <person name="Liu P."/>
            <person name="Grigoriev I."/>
            <person name="Longcore J.E."/>
            <person name="James T.Y."/>
        </authorList>
    </citation>
    <scope>NUCLEOTIDE SEQUENCE</scope>
    <source>
        <strain evidence="12">PLAUS21</strain>
    </source>
</reference>
<evidence type="ECO:0000313" key="12">
    <source>
        <dbReference type="EMBL" id="KAJ3254235.1"/>
    </source>
</evidence>
<dbReference type="GO" id="GO:0006874">
    <property type="term" value="P:intracellular calcium ion homeostasis"/>
    <property type="evidence" value="ECO:0007669"/>
    <property type="project" value="TreeGrafter"/>
</dbReference>
<organism evidence="12 13">
    <name type="scientific">Boothiomyces macroporosus</name>
    <dbReference type="NCBI Taxonomy" id="261099"/>
    <lineage>
        <taxon>Eukaryota</taxon>
        <taxon>Fungi</taxon>
        <taxon>Fungi incertae sedis</taxon>
        <taxon>Chytridiomycota</taxon>
        <taxon>Chytridiomycota incertae sedis</taxon>
        <taxon>Chytridiomycetes</taxon>
        <taxon>Rhizophydiales</taxon>
        <taxon>Terramycetaceae</taxon>
        <taxon>Boothiomyces</taxon>
    </lineage>
</organism>
<dbReference type="PANTHER" id="PTHR45630:SF8">
    <property type="entry name" value="CATION-TRANSPORTING ATPASE"/>
    <property type="match status" value="1"/>
</dbReference>
<evidence type="ECO:0000256" key="1">
    <source>
        <dbReference type="ARBA" id="ARBA00004141"/>
    </source>
</evidence>
<evidence type="ECO:0000256" key="4">
    <source>
        <dbReference type="ARBA" id="ARBA00022723"/>
    </source>
</evidence>
<keyword evidence="4" id="KW-0479">Metal-binding</keyword>
<dbReference type="GO" id="GO:0005524">
    <property type="term" value="F:ATP binding"/>
    <property type="evidence" value="ECO:0007669"/>
    <property type="project" value="UniProtKB-KW"/>
</dbReference>
<dbReference type="GO" id="GO:0016020">
    <property type="term" value="C:membrane"/>
    <property type="evidence" value="ECO:0007669"/>
    <property type="project" value="UniProtKB-SubCell"/>
</dbReference>
<proteinExistence type="predicted"/>
<dbReference type="AlphaFoldDB" id="A0AAD5UFZ1"/>
<keyword evidence="10 11" id="KW-0472">Membrane</keyword>
<accession>A0AAD5UFZ1</accession>
<evidence type="ECO:0000256" key="10">
    <source>
        <dbReference type="ARBA" id="ARBA00023136"/>
    </source>
</evidence>
<evidence type="ECO:0000256" key="9">
    <source>
        <dbReference type="ARBA" id="ARBA00022989"/>
    </source>
</evidence>
<evidence type="ECO:0000256" key="11">
    <source>
        <dbReference type="SAM" id="Phobius"/>
    </source>
</evidence>
<evidence type="ECO:0000256" key="5">
    <source>
        <dbReference type="ARBA" id="ARBA00022741"/>
    </source>
</evidence>
<feature type="transmembrane region" description="Helical" evidence="11">
    <location>
        <begin position="148"/>
        <end position="170"/>
    </location>
</feature>
<sequence>MSPDQKHFLVENLQHLGYCVGFCGDGTNDCGALKSADIGLSLSEAEASVAAPFTSNNSDLECVLQVIREGRAALVTSFCCFKYMALYSLIQFTSVSLMYSLAQNIGDFQFMYIDICLIIPIAVFMGQTGPHPSIHPKRPTASLVSKKVLTSLIGQVVLSMIFQIGIFVWVRSQPWYKEGIADIENQTYLSMENTVVFLSSCYQYVIVAIVFTVGPPYQASIWKNVPLISVIFLIISFTTYLTLLPPTIAVDLLEIVVLPWNGRVVIVAVAIFNFVASWLVERYVILYLVKFLGLITERIRIMKIDRNVVDTHSNYSLHRLAKIEKWRQSGKKFKIIQDEFK</sequence>
<evidence type="ECO:0000256" key="2">
    <source>
        <dbReference type="ARBA" id="ARBA00022553"/>
    </source>
</evidence>
<comment type="caution">
    <text evidence="12">The sequence shown here is derived from an EMBL/GenBank/DDBJ whole genome shotgun (WGS) entry which is preliminary data.</text>
</comment>
<protein>
    <submittedName>
        <fullName evidence="12">Uncharacterized protein</fullName>
    </submittedName>
</protein>
<keyword evidence="7" id="KW-0460">Magnesium</keyword>
<dbReference type="SUPFAM" id="SSF56784">
    <property type="entry name" value="HAD-like"/>
    <property type="match status" value="1"/>
</dbReference>
<dbReference type="Gene3D" id="3.40.50.1000">
    <property type="entry name" value="HAD superfamily/HAD-like"/>
    <property type="match status" value="1"/>
</dbReference>
<feature type="transmembrane region" description="Helical" evidence="11">
    <location>
        <begin position="72"/>
        <end position="90"/>
    </location>
</feature>
<evidence type="ECO:0000313" key="13">
    <source>
        <dbReference type="Proteomes" id="UP001210925"/>
    </source>
</evidence>
<dbReference type="InterPro" id="IPR023214">
    <property type="entry name" value="HAD_sf"/>
</dbReference>
<dbReference type="InterPro" id="IPR036412">
    <property type="entry name" value="HAD-like_sf"/>
</dbReference>
<feature type="transmembrane region" description="Helical" evidence="11">
    <location>
        <begin position="195"/>
        <end position="213"/>
    </location>
</feature>
<dbReference type="Proteomes" id="UP001210925">
    <property type="component" value="Unassembled WGS sequence"/>
</dbReference>
<dbReference type="PANTHER" id="PTHR45630">
    <property type="entry name" value="CATION-TRANSPORTING ATPASE-RELATED"/>
    <property type="match status" value="1"/>
</dbReference>
<dbReference type="InterPro" id="IPR001757">
    <property type="entry name" value="P_typ_ATPase"/>
</dbReference>
<dbReference type="Gene3D" id="1.20.1110.10">
    <property type="entry name" value="Calcium-transporting ATPase, transmembrane domain"/>
    <property type="match status" value="1"/>
</dbReference>
<dbReference type="GO" id="GO:0046872">
    <property type="term" value="F:metal ion binding"/>
    <property type="evidence" value="ECO:0007669"/>
    <property type="project" value="UniProtKB-KW"/>
</dbReference>
<dbReference type="InterPro" id="IPR023298">
    <property type="entry name" value="ATPase_P-typ_TM_dom_sf"/>
</dbReference>
<name>A0AAD5UFZ1_9FUNG</name>
<keyword evidence="6" id="KW-0067">ATP-binding</keyword>
<feature type="transmembrane region" description="Helical" evidence="11">
    <location>
        <begin position="225"/>
        <end position="244"/>
    </location>
</feature>
<keyword evidence="3 11" id="KW-0812">Transmembrane</keyword>
<dbReference type="GO" id="GO:0140358">
    <property type="term" value="F:P-type transmembrane transporter activity"/>
    <property type="evidence" value="ECO:0007669"/>
    <property type="project" value="InterPro"/>
</dbReference>
<feature type="transmembrane region" description="Helical" evidence="11">
    <location>
        <begin position="264"/>
        <end position="289"/>
    </location>
</feature>
<dbReference type="InterPro" id="IPR006544">
    <property type="entry name" value="P-type_TPase_V"/>
</dbReference>